<organism evidence="8 9">
    <name type="scientific">Janibacter indicus</name>
    <dbReference type="NCBI Taxonomy" id="857417"/>
    <lineage>
        <taxon>Bacteria</taxon>
        <taxon>Bacillati</taxon>
        <taxon>Actinomycetota</taxon>
        <taxon>Actinomycetes</taxon>
        <taxon>Micrococcales</taxon>
        <taxon>Intrasporangiaceae</taxon>
        <taxon>Janibacter</taxon>
    </lineage>
</organism>
<proteinExistence type="inferred from homology"/>
<dbReference type="Pfam" id="PF00528">
    <property type="entry name" value="BPD_transp_1"/>
    <property type="match status" value="1"/>
</dbReference>
<feature type="transmembrane region" description="Helical" evidence="6">
    <location>
        <begin position="132"/>
        <end position="159"/>
    </location>
</feature>
<feature type="transmembrane region" description="Helical" evidence="6">
    <location>
        <begin position="20"/>
        <end position="39"/>
    </location>
</feature>
<evidence type="ECO:0000256" key="4">
    <source>
        <dbReference type="ARBA" id="ARBA00022989"/>
    </source>
</evidence>
<evidence type="ECO:0000256" key="6">
    <source>
        <dbReference type="RuleBase" id="RU363032"/>
    </source>
</evidence>
<comment type="similarity">
    <text evidence="6">Belongs to the binding-protein-dependent transport system permease family.</text>
</comment>
<dbReference type="AlphaFoldDB" id="A0A1L3MJL2"/>
<reference evidence="8 9" key="1">
    <citation type="submission" date="2015-11" db="EMBL/GenBank/DDBJ databases">
        <authorList>
            <person name="Zhang Y."/>
            <person name="Guo Z."/>
        </authorList>
    </citation>
    <scope>NUCLEOTIDE SEQUENCE [LARGE SCALE GENOMIC DNA]</scope>
    <source>
        <strain evidence="8 9">YFY001</strain>
    </source>
</reference>
<name>A0A1L3MJL2_9MICO</name>
<evidence type="ECO:0000313" key="8">
    <source>
        <dbReference type="EMBL" id="APH02486.1"/>
    </source>
</evidence>
<dbReference type="KEGG" id="jte:ASJ30_13895"/>
<dbReference type="EMBL" id="CP013290">
    <property type="protein sequence ID" value="APH02486.1"/>
    <property type="molecule type" value="Genomic_DNA"/>
</dbReference>
<feature type="transmembrane region" description="Helical" evidence="6">
    <location>
        <begin position="77"/>
        <end position="96"/>
    </location>
</feature>
<dbReference type="RefSeq" id="WP_072625627.1">
    <property type="nucleotide sequence ID" value="NZ_CP013290.1"/>
</dbReference>
<dbReference type="GO" id="GO:0005886">
    <property type="term" value="C:plasma membrane"/>
    <property type="evidence" value="ECO:0007669"/>
    <property type="project" value="UniProtKB-SubCell"/>
</dbReference>
<dbReference type="PANTHER" id="PTHR30177:SF4">
    <property type="entry name" value="OSMOPROTECTANT IMPORT PERMEASE PROTEIN OSMW"/>
    <property type="match status" value="1"/>
</dbReference>
<keyword evidence="2 6" id="KW-0813">Transport</keyword>
<dbReference type="GO" id="GO:0031460">
    <property type="term" value="P:glycine betaine transport"/>
    <property type="evidence" value="ECO:0007669"/>
    <property type="project" value="TreeGrafter"/>
</dbReference>
<dbReference type="Proteomes" id="UP000182938">
    <property type="component" value="Chromosome"/>
</dbReference>
<dbReference type="GO" id="GO:0055085">
    <property type="term" value="P:transmembrane transport"/>
    <property type="evidence" value="ECO:0007669"/>
    <property type="project" value="InterPro"/>
</dbReference>
<evidence type="ECO:0000313" key="9">
    <source>
        <dbReference type="Proteomes" id="UP000182938"/>
    </source>
</evidence>
<protein>
    <submittedName>
        <fullName evidence="8">ABC transporter permease</fullName>
    </submittedName>
</protein>
<gene>
    <name evidence="8" type="ORF">ASJ30_13895</name>
</gene>
<sequence>MSWILDHLDDVLSLTLRHTWLSGLPLVLGLLVALPLGWLAHRSPRLRGGVIVAAGLLYTVPSLALFVLMPLVLGTGILDPVNVVVAMTIYTVALLVRSVVDGLGSVPEEVERSATAMGYTPLRRFFGVELPLAVPVIAAGLRVAAVSNVSIVSIASLIGVSQLGDLLVDGYNRAIGGELLAGIAGCILLALVLDIAIRLLERALTPWRRAREGSAA</sequence>
<evidence type="ECO:0000256" key="5">
    <source>
        <dbReference type="ARBA" id="ARBA00023136"/>
    </source>
</evidence>
<dbReference type="PROSITE" id="PS50928">
    <property type="entry name" value="ABC_TM1"/>
    <property type="match status" value="1"/>
</dbReference>
<dbReference type="InterPro" id="IPR051204">
    <property type="entry name" value="ABC_transp_perm/SBD"/>
</dbReference>
<keyword evidence="4 6" id="KW-1133">Transmembrane helix</keyword>
<dbReference type="PANTHER" id="PTHR30177">
    <property type="entry name" value="GLYCINE BETAINE/L-PROLINE TRANSPORT SYSTEM PERMEASE PROTEIN PROW"/>
    <property type="match status" value="1"/>
</dbReference>
<keyword evidence="9" id="KW-1185">Reference proteome</keyword>
<feature type="domain" description="ABC transmembrane type-1" evidence="7">
    <location>
        <begin position="15"/>
        <end position="201"/>
    </location>
</feature>
<keyword evidence="3 6" id="KW-0812">Transmembrane</keyword>
<keyword evidence="5 6" id="KW-0472">Membrane</keyword>
<evidence type="ECO:0000256" key="2">
    <source>
        <dbReference type="ARBA" id="ARBA00022448"/>
    </source>
</evidence>
<accession>A0A1L3MJL2</accession>
<dbReference type="SUPFAM" id="SSF161098">
    <property type="entry name" value="MetI-like"/>
    <property type="match status" value="1"/>
</dbReference>
<dbReference type="CDD" id="cd06261">
    <property type="entry name" value="TM_PBP2"/>
    <property type="match status" value="1"/>
</dbReference>
<dbReference type="InterPro" id="IPR000515">
    <property type="entry name" value="MetI-like"/>
</dbReference>
<dbReference type="Gene3D" id="1.10.3720.10">
    <property type="entry name" value="MetI-like"/>
    <property type="match status" value="1"/>
</dbReference>
<feature type="transmembrane region" description="Helical" evidence="6">
    <location>
        <begin position="51"/>
        <end position="71"/>
    </location>
</feature>
<evidence type="ECO:0000256" key="1">
    <source>
        <dbReference type="ARBA" id="ARBA00004141"/>
    </source>
</evidence>
<evidence type="ECO:0000256" key="3">
    <source>
        <dbReference type="ARBA" id="ARBA00022692"/>
    </source>
</evidence>
<evidence type="ECO:0000259" key="7">
    <source>
        <dbReference type="PROSITE" id="PS50928"/>
    </source>
</evidence>
<feature type="transmembrane region" description="Helical" evidence="6">
    <location>
        <begin position="179"/>
        <end position="200"/>
    </location>
</feature>
<comment type="subcellular location">
    <subcellularLocation>
        <location evidence="6">Cell membrane</location>
        <topology evidence="6">Multi-pass membrane protein</topology>
    </subcellularLocation>
    <subcellularLocation>
        <location evidence="1">Membrane</location>
        <topology evidence="1">Multi-pass membrane protein</topology>
    </subcellularLocation>
</comment>
<dbReference type="InterPro" id="IPR035906">
    <property type="entry name" value="MetI-like_sf"/>
</dbReference>